<dbReference type="PROSITE" id="PS50002">
    <property type="entry name" value="SH3"/>
    <property type="match status" value="1"/>
</dbReference>
<dbReference type="GO" id="GO:0005085">
    <property type="term" value="F:guanyl-nucleotide exchange factor activity"/>
    <property type="evidence" value="ECO:0007669"/>
    <property type="project" value="UniProtKB-KW"/>
</dbReference>
<dbReference type="InterPro" id="IPR046769">
    <property type="entry name" value="DOCKER_Lobe_A"/>
</dbReference>
<dbReference type="InterPro" id="IPR027357">
    <property type="entry name" value="DOCKER_dom"/>
</dbReference>
<keyword evidence="8" id="KW-1133">Transmembrane helix</keyword>
<evidence type="ECO:0000259" key="12">
    <source>
        <dbReference type="PROSITE" id="PS51651"/>
    </source>
</evidence>
<dbReference type="PROSITE" id="PS51650">
    <property type="entry name" value="C2_DOCK"/>
    <property type="match status" value="1"/>
</dbReference>
<dbReference type="CDD" id="cd08695">
    <property type="entry name" value="C2_Dock-B"/>
    <property type="match status" value="1"/>
</dbReference>
<dbReference type="PROSITE" id="PS51651">
    <property type="entry name" value="DOCKER"/>
    <property type="match status" value="1"/>
</dbReference>
<dbReference type="Pfam" id="PF20421">
    <property type="entry name" value="DHR-2_Lobe_C"/>
    <property type="match status" value="1"/>
</dbReference>
<dbReference type="InterPro" id="IPR026791">
    <property type="entry name" value="DOCK"/>
</dbReference>
<proteinExistence type="inferred from homology"/>
<dbReference type="Gene3D" id="1.20.1270.350">
    <property type="entry name" value="Dedicator of cytokinesis N-terminal subdomain"/>
    <property type="match status" value="1"/>
</dbReference>
<dbReference type="Gene3D" id="1.20.58.740">
    <property type="match status" value="1"/>
</dbReference>
<dbReference type="Proteomes" id="UP000694568">
    <property type="component" value="Unplaced"/>
</dbReference>
<dbReference type="Gene3D" id="2.60.40.150">
    <property type="entry name" value="C2 domain"/>
    <property type="match status" value="1"/>
</dbReference>
<dbReference type="Pfam" id="PF20422">
    <property type="entry name" value="DHR-2_Lobe_B"/>
    <property type="match status" value="1"/>
</dbReference>
<dbReference type="CDD" id="cd12049">
    <property type="entry name" value="SH3_DOCK4_B"/>
    <property type="match status" value="1"/>
</dbReference>
<feature type="domain" description="C2 DOCK-type" evidence="11">
    <location>
        <begin position="395"/>
        <end position="567"/>
    </location>
</feature>
<dbReference type="GO" id="GO:0007264">
    <property type="term" value="P:small GTPase-mediated signal transduction"/>
    <property type="evidence" value="ECO:0007669"/>
    <property type="project" value="InterPro"/>
</dbReference>
<dbReference type="GO" id="GO:0031267">
    <property type="term" value="F:small GTPase binding"/>
    <property type="evidence" value="ECO:0007669"/>
    <property type="project" value="TreeGrafter"/>
</dbReference>
<dbReference type="InterPro" id="IPR032376">
    <property type="entry name" value="DOCK_N"/>
</dbReference>
<evidence type="ECO:0000313" key="14">
    <source>
        <dbReference type="Proteomes" id="UP000694568"/>
    </source>
</evidence>
<comment type="similarity">
    <text evidence="7">Belongs to the DOCK family.</text>
</comment>
<dbReference type="GO" id="GO:0005096">
    <property type="term" value="F:GTPase activator activity"/>
    <property type="evidence" value="ECO:0007669"/>
    <property type="project" value="InterPro"/>
</dbReference>
<dbReference type="GO" id="GO:0005886">
    <property type="term" value="C:plasma membrane"/>
    <property type="evidence" value="ECO:0007669"/>
    <property type="project" value="TreeGrafter"/>
</dbReference>
<dbReference type="SUPFAM" id="SSF50044">
    <property type="entry name" value="SH3-domain"/>
    <property type="match status" value="1"/>
</dbReference>
<keyword evidence="8" id="KW-0472">Membrane</keyword>
<dbReference type="InterPro" id="IPR046770">
    <property type="entry name" value="DOCKER_Lobe_B"/>
</dbReference>
<dbReference type="GeneTree" id="ENSGT00940000155659"/>
<dbReference type="PANTHER" id="PTHR45653">
    <property type="entry name" value="DEDICATOR OF CYTOKINESIS"/>
    <property type="match status" value="1"/>
</dbReference>
<dbReference type="CDD" id="cd11705">
    <property type="entry name" value="DHR2_DOCK4"/>
    <property type="match status" value="1"/>
</dbReference>
<dbReference type="InterPro" id="IPR035769">
    <property type="entry name" value="DOCK4_SH3"/>
</dbReference>
<evidence type="ECO:0000256" key="5">
    <source>
        <dbReference type="ARBA" id="ARBA00022658"/>
    </source>
</evidence>
<dbReference type="InterPro" id="IPR001452">
    <property type="entry name" value="SH3_domain"/>
</dbReference>
<dbReference type="InterPro" id="IPR043162">
    <property type="entry name" value="DOCK_C_lobe_C"/>
</dbReference>
<dbReference type="Ensembl" id="ENSSLUT00000054367.1">
    <property type="protein sequence ID" value="ENSSLUP00000052818.1"/>
    <property type="gene ID" value="ENSSLUG00000020120.1"/>
</dbReference>
<evidence type="ECO:0000259" key="10">
    <source>
        <dbReference type="PROSITE" id="PS50002"/>
    </source>
</evidence>
<dbReference type="FunFam" id="1.20.1270.350:FF:000001">
    <property type="entry name" value="dedicator of cytokinesis protein 4"/>
    <property type="match status" value="1"/>
</dbReference>
<keyword evidence="14" id="KW-1185">Reference proteome</keyword>
<feature type="domain" description="DOCKER" evidence="12">
    <location>
        <begin position="1170"/>
        <end position="1576"/>
    </location>
</feature>
<keyword evidence="8" id="KW-0812">Transmembrane</keyword>
<keyword evidence="5" id="KW-0344">Guanine-nucleotide releasing factor</keyword>
<dbReference type="Pfam" id="PF14429">
    <property type="entry name" value="DOCK-C2"/>
    <property type="match status" value="1"/>
</dbReference>
<dbReference type="Pfam" id="PF23554">
    <property type="entry name" value="TPR_DOCK"/>
    <property type="match status" value="2"/>
</dbReference>
<feature type="signal peptide" evidence="9">
    <location>
        <begin position="1"/>
        <end position="17"/>
    </location>
</feature>
<dbReference type="FunFam" id="2.60.40.150:FF:000045">
    <property type="entry name" value="Dedicator of cytokinesis protein 4"/>
    <property type="match status" value="1"/>
</dbReference>
<feature type="chain" id="PRO_5035001092" evidence="9">
    <location>
        <begin position="18"/>
        <end position="1656"/>
    </location>
</feature>
<dbReference type="Pfam" id="PF06920">
    <property type="entry name" value="DHR-2_Lobe_A"/>
    <property type="match status" value="1"/>
</dbReference>
<protein>
    <submittedName>
        <fullName evidence="13">Dedicator of cytokinesis 4b</fullName>
    </submittedName>
</protein>
<dbReference type="InterPro" id="IPR056372">
    <property type="entry name" value="TPR_DOCK"/>
</dbReference>
<evidence type="ECO:0000259" key="11">
    <source>
        <dbReference type="PROSITE" id="PS51650"/>
    </source>
</evidence>
<evidence type="ECO:0000256" key="1">
    <source>
        <dbReference type="ARBA" id="ARBA00004496"/>
    </source>
</evidence>
<evidence type="ECO:0000313" key="13">
    <source>
        <dbReference type="Ensembl" id="ENSSLUP00000052818.1"/>
    </source>
</evidence>
<keyword evidence="3" id="KW-0963">Cytoplasm</keyword>
<accession>A0A8D0ADD0</accession>
<evidence type="ECO:0000256" key="6">
    <source>
        <dbReference type="PROSITE-ProRule" id="PRU00192"/>
    </source>
</evidence>
<comment type="subcellular location">
    <subcellularLocation>
        <location evidence="1">Cytoplasm</location>
    </subcellularLocation>
</comment>
<dbReference type="PANTHER" id="PTHR45653:SF7">
    <property type="entry name" value="DEDICATOR OF CYTOKINESIS PROTEIN 4"/>
    <property type="match status" value="1"/>
</dbReference>
<evidence type="ECO:0000256" key="2">
    <source>
        <dbReference type="ARBA" id="ARBA00022443"/>
    </source>
</evidence>
<dbReference type="InterPro" id="IPR037811">
    <property type="entry name" value="C2_Dock-B"/>
</dbReference>
<organism evidence="13 14">
    <name type="scientific">Sander lucioperca</name>
    <name type="common">Pike-perch</name>
    <name type="synonym">Perca lucioperca</name>
    <dbReference type="NCBI Taxonomy" id="283035"/>
    <lineage>
        <taxon>Eukaryota</taxon>
        <taxon>Metazoa</taxon>
        <taxon>Chordata</taxon>
        <taxon>Craniata</taxon>
        <taxon>Vertebrata</taxon>
        <taxon>Euteleostomi</taxon>
        <taxon>Actinopterygii</taxon>
        <taxon>Neopterygii</taxon>
        <taxon>Teleostei</taxon>
        <taxon>Neoteleostei</taxon>
        <taxon>Acanthomorphata</taxon>
        <taxon>Eupercaria</taxon>
        <taxon>Perciformes</taxon>
        <taxon>Percoidei</taxon>
        <taxon>Percidae</taxon>
        <taxon>Luciopercinae</taxon>
        <taxon>Sander</taxon>
    </lineage>
</organism>
<evidence type="ECO:0000256" key="3">
    <source>
        <dbReference type="ARBA" id="ARBA00022490"/>
    </source>
</evidence>
<evidence type="ECO:0000256" key="8">
    <source>
        <dbReference type="SAM" id="Phobius"/>
    </source>
</evidence>
<dbReference type="GO" id="GO:0060326">
    <property type="term" value="P:cell chemotaxis"/>
    <property type="evidence" value="ECO:0007669"/>
    <property type="project" value="TreeGrafter"/>
</dbReference>
<dbReference type="Gene3D" id="1.25.40.410">
    <property type="match status" value="1"/>
</dbReference>
<dbReference type="InterPro" id="IPR037014">
    <property type="entry name" value="DHR2_DOCK4"/>
</dbReference>
<name>A0A8D0ADD0_SANLU</name>
<dbReference type="Pfam" id="PF16172">
    <property type="entry name" value="DOCK_N"/>
    <property type="match status" value="2"/>
</dbReference>
<dbReference type="SMART" id="SM00326">
    <property type="entry name" value="SH3"/>
    <property type="match status" value="1"/>
</dbReference>
<dbReference type="InterPro" id="IPR046773">
    <property type="entry name" value="DOCKER_Lobe_C"/>
</dbReference>
<dbReference type="InterPro" id="IPR027007">
    <property type="entry name" value="C2_DOCK-type_domain"/>
</dbReference>
<dbReference type="Gene3D" id="2.30.30.40">
    <property type="entry name" value="SH3 Domains"/>
    <property type="match status" value="1"/>
</dbReference>
<feature type="domain" description="SH3" evidence="10">
    <location>
        <begin position="1"/>
        <end position="61"/>
    </location>
</feature>
<evidence type="ECO:0000256" key="9">
    <source>
        <dbReference type="SAM" id="SignalP"/>
    </source>
</evidence>
<evidence type="ECO:0000256" key="4">
    <source>
        <dbReference type="ARBA" id="ARBA00022553"/>
    </source>
</evidence>
<sequence>MPLFLAVLVSFRGTVQHGLPLEIGDTVQILEKCEGWFRGFILKNPNIKGIFPSSYIHLKNAHVKNKGQFETVIPVEDSVITEMTSTLRDWGAMWKQLYVKNEGDLFHRLWHVMNEILDLRRQVLVGHLTHDRMRDVKQHITARLDWGNEQLCLDLVPRREFSMVDPDEISVTELYRLVSGLPTLHTSAPASTHHLFVHVKSLMSTNLGEELEVFFHIYDGRENRPLSERFFVKLNKSGLPKSPEKTERQCTLFVVSSEHDFTFTKIDWEQFKAMYRRMGAGEKKNLCSVQYRRPFGCAVVSIADLLTADSKDDHLLKVYACNTESEWYQIHENIIKKANSRYNLSGSNTGLAVALQLLHGDIEQLRREYMVLFTRGVSITRKLGFSDVIMPGEMRNDLYITLEKGEFEKGGKSVARNVEITVYVLDIDGQILKSHVAAGSGEPGGDEYHSLVLYHNNSPRWAEQIKLPIPVDMFRGSHVRFEFRHCSTKDKGEKKLFGYSFVPLMQEDGRTLPDGTHELIIHKCEENTSLADCSRYLKQPFTKANLPSNNQTLKGTKESFWITSFLCSTKLTQNGKLDSGIDFFGHVPSEVFWLLGSNSCHIFKLELFLQDTLDTLFGILDESSQRYGLKVFDSLVHIINLLQDSKFQHFKPVMDTYIESHFAGHLERSAIQPPCIASEYIFKYIIQSRRLFSLATGGQNEEEFRVCIHELFMSIRFFLSQENKSTSPVAVFLRTFPAVYGELLKIFTVREVAGFVRETLGTLPTAVHADCLEAVKLQCIAKTVESQLYINPESRCILLPVVLRILQAHMQEQRDLVMCARILTSIPGYTTTLKPLSLSLSSLSLLSLSLSRCVLSCQGEFVACLLALLRQMSDRHYQQLLQAFNSKDNLRDFLLQIFTVFRILIRPEMFPKDWTVMRLVTNNVIITTVLYLSDALRKNFLNDKFDYKVWDSYFYLSVIFINQPCLQLESFSPSKRKKILEKYGDMRVMMGCEIFSMWQNLGEHKLNFIPAMIGPFLEVTLVPQPDLRNVMIPIFHDMMDWEQRRSGNFKQVEAKLIDKLDSLMSEGKGDETYRELFNSIIPLFGPYPSLLKKIERETWRESGISLIATVTRLMERLLDYSTPLPSNDHHNKMCPHLHLQLSLYLLNSSCDSFVLNHHRTTHCSGQNFYKTELNKEEMYIRYIHKLYDLHLKAQNYTEASYTLLLYDELLEWSDRPLREFLNYPMQSEWQRKEYLHLTIVQNFDRGKCWENGIILCRELADQYESYYDYRNLSKMRMMEASLYDKIMDQQRLEPEFFRVGFYGKKFPFFLRNKEFVCRGHDYERLEAFQQRMLNEFPHAIAMQHVNQPDQTIYQADAQYLQIYAVTPIPESQDVLQRDGVPDNIKSFYKFNHIWRFRYDRPFHKGTKDKENEFKSLWVERTTLTLVQSLPGISRWFEVEKRELVEVSPLENAIEVIENKNLQLRTLITQCQSRQMQNINPLTMCLNGVIDAAVNGGLARYQEAFFVKDYIMNHPEDGEKIGRLRELMFEQAHILEYGLAVHEKFVPQDMRPLHKKLVDQFHLMKSSLGIQVGQNSYTSVLKCSYCAFWLFTFALLCYMSFLHVIGLQSEKAQSPPQRDSPSPTENTSSLYFRDERASLCNTRYNARLAHGCIKRMA</sequence>
<dbReference type="InterPro" id="IPR035892">
    <property type="entry name" value="C2_domain_sf"/>
</dbReference>
<dbReference type="InterPro" id="IPR036028">
    <property type="entry name" value="SH3-like_dom_sf"/>
</dbReference>
<keyword evidence="2 6" id="KW-0728">SH3 domain</keyword>
<dbReference type="FunFam" id="1.25.40.410:FF:000003">
    <property type="entry name" value="Dedicator of cytokinesis protein 4"/>
    <property type="match status" value="1"/>
</dbReference>
<dbReference type="InterPro" id="IPR043161">
    <property type="entry name" value="DOCK_C_lobe_A"/>
</dbReference>
<dbReference type="GO" id="GO:0005737">
    <property type="term" value="C:cytoplasm"/>
    <property type="evidence" value="ECO:0007669"/>
    <property type="project" value="UniProtKB-SubCell"/>
</dbReference>
<keyword evidence="9" id="KW-0732">Signal</keyword>
<evidence type="ECO:0000256" key="7">
    <source>
        <dbReference type="PROSITE-ProRule" id="PRU00983"/>
    </source>
</evidence>
<reference evidence="13" key="1">
    <citation type="submission" date="2025-08" db="UniProtKB">
        <authorList>
            <consortium name="Ensembl"/>
        </authorList>
    </citation>
    <scope>IDENTIFICATION</scope>
</reference>
<dbReference type="InterPro" id="IPR042455">
    <property type="entry name" value="DOCK_N_sub1"/>
</dbReference>
<keyword evidence="4" id="KW-0597">Phosphoprotein</keyword>
<reference evidence="13" key="2">
    <citation type="submission" date="2025-09" db="UniProtKB">
        <authorList>
            <consortium name="Ensembl"/>
        </authorList>
    </citation>
    <scope>IDENTIFICATION</scope>
</reference>
<feature type="transmembrane region" description="Helical" evidence="8">
    <location>
        <begin position="1586"/>
        <end position="1606"/>
    </location>
</feature>
<gene>
    <name evidence="13" type="primary">dock4b</name>
</gene>